<keyword evidence="1" id="KW-0802">TPR repeat</keyword>
<gene>
    <name evidence="3" type="ORF">E4665_13645</name>
</gene>
<keyword evidence="4" id="KW-1185">Reference proteome</keyword>
<dbReference type="CDD" id="cd00093">
    <property type="entry name" value="HTH_XRE"/>
    <property type="match status" value="1"/>
</dbReference>
<dbReference type="EMBL" id="SRJD01000018">
    <property type="protein sequence ID" value="TGA96901.1"/>
    <property type="molecule type" value="Genomic_DNA"/>
</dbReference>
<dbReference type="GO" id="GO:0003677">
    <property type="term" value="F:DNA binding"/>
    <property type="evidence" value="ECO:0007669"/>
    <property type="project" value="InterPro"/>
</dbReference>
<dbReference type="Pfam" id="PF01381">
    <property type="entry name" value="HTH_3"/>
    <property type="match status" value="1"/>
</dbReference>
<dbReference type="InterPro" id="IPR011990">
    <property type="entry name" value="TPR-like_helical_dom_sf"/>
</dbReference>
<proteinExistence type="predicted"/>
<accession>A0A4Z0GJS6</accession>
<feature type="domain" description="HTH cro/C1-type" evidence="2">
    <location>
        <begin position="7"/>
        <end position="60"/>
    </location>
</feature>
<sequence length="447" mass="50591">MEYIQNIKRIRKGLGLTQQELAGPGLSRSMISLIESGRSVPSLKTLQLIADKLGVPVKNLVDDDSSNKHEEKVIISDEIIKKRISVCHALLEAKKLNEAEKLLSETAKLTENNVFSRGLVLKEQGAIALEREDFTNAIQSLEEALLYLTPDYMQELIETHCQLAEAYRYTKNYVQAIENALYGEILTQTKQLKIDPLLQLRLYFNLAYCYSRRKEFGRALDVIDQAIKIMKDTRAALLSGEFYMLKGLSEMYLGNHEAALKSDEAALTLFQGNEDEVSHQRIIGCLVNMGIAYRSLRRFHQSYTVLIRSYRMMEKDQSPASLKNVIFELSLTLCYLGKYDEAQDLIGEGLDLLTDEDSMDGKLNYVGALIYYRQNDLKTAEGIIDKAYILLDSDPYWQGKCLKLKGMILSKKGNSSDAYKTVDEALGSQLEGQNKIYSIDSELIADH</sequence>
<dbReference type="RefSeq" id="WP_135349355.1">
    <property type="nucleotide sequence ID" value="NZ_SRJD01000018.1"/>
</dbReference>
<dbReference type="SMART" id="SM00028">
    <property type="entry name" value="TPR"/>
    <property type="match status" value="6"/>
</dbReference>
<organism evidence="3 4">
    <name type="scientific">Sporolactobacillus shoreae</name>
    <dbReference type="NCBI Taxonomy" id="1465501"/>
    <lineage>
        <taxon>Bacteria</taxon>
        <taxon>Bacillati</taxon>
        <taxon>Bacillota</taxon>
        <taxon>Bacilli</taxon>
        <taxon>Bacillales</taxon>
        <taxon>Sporolactobacillaceae</taxon>
        <taxon>Sporolactobacillus</taxon>
    </lineage>
</organism>
<protein>
    <submittedName>
        <fullName evidence="3">Helix-turn-helix domain-containing protein</fullName>
    </submittedName>
</protein>
<dbReference type="InterPro" id="IPR001387">
    <property type="entry name" value="Cro/C1-type_HTH"/>
</dbReference>
<evidence type="ECO:0000313" key="3">
    <source>
        <dbReference type="EMBL" id="TGA96901.1"/>
    </source>
</evidence>
<evidence type="ECO:0000313" key="4">
    <source>
        <dbReference type="Proteomes" id="UP000298347"/>
    </source>
</evidence>
<dbReference type="PROSITE" id="PS50943">
    <property type="entry name" value="HTH_CROC1"/>
    <property type="match status" value="1"/>
</dbReference>
<feature type="repeat" description="TPR" evidence="1">
    <location>
        <begin position="200"/>
        <end position="233"/>
    </location>
</feature>
<dbReference type="PANTHER" id="PTHR37038:SF14">
    <property type="entry name" value="TRANSCRIPTIONAL ACTIVATOR"/>
    <property type="match status" value="1"/>
</dbReference>
<evidence type="ECO:0000259" key="2">
    <source>
        <dbReference type="PROSITE" id="PS50943"/>
    </source>
</evidence>
<dbReference type="InterPro" id="IPR010982">
    <property type="entry name" value="Lambda_DNA-bd_dom_sf"/>
</dbReference>
<comment type="caution">
    <text evidence="3">The sequence shown here is derived from an EMBL/GenBank/DDBJ whole genome shotgun (WGS) entry which is preliminary data.</text>
</comment>
<evidence type="ECO:0000256" key="1">
    <source>
        <dbReference type="PROSITE-ProRule" id="PRU00339"/>
    </source>
</evidence>
<dbReference type="PROSITE" id="PS50005">
    <property type="entry name" value="TPR"/>
    <property type="match status" value="1"/>
</dbReference>
<dbReference type="InterPro" id="IPR019734">
    <property type="entry name" value="TPR_rpt"/>
</dbReference>
<dbReference type="SUPFAM" id="SSF48452">
    <property type="entry name" value="TPR-like"/>
    <property type="match status" value="3"/>
</dbReference>
<reference evidence="3 4" key="1">
    <citation type="journal article" date="2015" name="Int. J. Syst. Evol. Microbiol.">
        <title>Sporolactobacillus shoreae sp. nov. and Sporolactobacillus spathodeae sp. nov., two spore-forming lactic acid bacteria isolated from tree barks in Thailand.</title>
        <authorList>
            <person name="Thamacharoensuk T."/>
            <person name="Kitahara M."/>
            <person name="Ohkuma M."/>
            <person name="Thongchul N."/>
            <person name="Tanasupawat S."/>
        </authorList>
    </citation>
    <scope>NUCLEOTIDE SEQUENCE [LARGE SCALE GENOMIC DNA]</scope>
    <source>
        <strain evidence="3 4">BK92</strain>
    </source>
</reference>
<dbReference type="Gene3D" id="1.25.40.10">
    <property type="entry name" value="Tetratricopeptide repeat domain"/>
    <property type="match status" value="2"/>
</dbReference>
<dbReference type="Proteomes" id="UP000298347">
    <property type="component" value="Unassembled WGS sequence"/>
</dbReference>
<name>A0A4Z0GJS6_9BACL</name>
<dbReference type="SMART" id="SM00530">
    <property type="entry name" value="HTH_XRE"/>
    <property type="match status" value="1"/>
</dbReference>
<dbReference type="PANTHER" id="PTHR37038">
    <property type="entry name" value="TRANSCRIPTIONAL REGULATOR-RELATED"/>
    <property type="match status" value="1"/>
</dbReference>
<dbReference type="SUPFAM" id="SSF47413">
    <property type="entry name" value="lambda repressor-like DNA-binding domains"/>
    <property type="match status" value="1"/>
</dbReference>
<dbReference type="InterPro" id="IPR053163">
    <property type="entry name" value="HTH-type_regulator_Rgg"/>
</dbReference>
<dbReference type="AlphaFoldDB" id="A0A4Z0GJS6"/>
<dbReference type="OrthoDB" id="290878at2"/>